<dbReference type="Pfam" id="PF08338">
    <property type="entry name" value="DUF1731"/>
    <property type="match status" value="1"/>
</dbReference>
<dbReference type="PANTHER" id="PTHR11092:SF0">
    <property type="entry name" value="EPIMERASE FAMILY PROTEIN SDR39U1"/>
    <property type="match status" value="1"/>
</dbReference>
<dbReference type="AlphaFoldDB" id="H8KWD0"/>
<reference evidence="4" key="1">
    <citation type="submission" date="2012-02" db="EMBL/GenBank/DDBJ databases">
        <title>The complete genome of Solitalea canadensis DSM 3403.</title>
        <authorList>
            <consortium name="US DOE Joint Genome Institute (JGI-PGF)"/>
            <person name="Lucas S."/>
            <person name="Copeland A."/>
            <person name="Lapidus A."/>
            <person name="Glavina del Rio T."/>
            <person name="Dalin E."/>
            <person name="Tice H."/>
            <person name="Bruce D."/>
            <person name="Goodwin L."/>
            <person name="Pitluck S."/>
            <person name="Peters L."/>
            <person name="Ovchinnikova G."/>
            <person name="Lu M."/>
            <person name="Kyrpides N."/>
            <person name="Mavromatis K."/>
            <person name="Ivanova N."/>
            <person name="Brettin T."/>
            <person name="Detter J.C."/>
            <person name="Han C."/>
            <person name="Larimer F."/>
            <person name="Land M."/>
            <person name="Hauser L."/>
            <person name="Markowitz V."/>
            <person name="Cheng J.-F."/>
            <person name="Hugenholtz P."/>
            <person name="Woyke T."/>
            <person name="Wu D."/>
            <person name="Spring S."/>
            <person name="Schroeder M."/>
            <person name="Kopitz M."/>
            <person name="Brambilla E."/>
            <person name="Klenk H.-P."/>
            <person name="Eisen J.A."/>
        </authorList>
    </citation>
    <scope>NUCLEOTIDE SEQUENCE</scope>
    <source>
        <strain evidence="4">DSM 3403</strain>
    </source>
</reference>
<dbReference type="InterPro" id="IPR001509">
    <property type="entry name" value="Epimerase_deHydtase"/>
</dbReference>
<dbReference type="NCBIfam" id="TIGR01777">
    <property type="entry name" value="yfcH"/>
    <property type="match status" value="1"/>
</dbReference>
<dbReference type="Gene3D" id="3.40.50.720">
    <property type="entry name" value="NAD(P)-binding Rossmann-like Domain"/>
    <property type="match status" value="1"/>
</dbReference>
<evidence type="ECO:0000313" key="4">
    <source>
        <dbReference type="EMBL" id="AFD07922.1"/>
    </source>
</evidence>
<dbReference type="InterPro" id="IPR010099">
    <property type="entry name" value="SDR39U1"/>
</dbReference>
<dbReference type="InterPro" id="IPR036291">
    <property type="entry name" value="NAD(P)-bd_dom_sf"/>
</dbReference>
<feature type="domain" description="DUF1731" evidence="3">
    <location>
        <begin position="255"/>
        <end position="303"/>
    </location>
</feature>
<evidence type="ECO:0000259" key="2">
    <source>
        <dbReference type="Pfam" id="PF01370"/>
    </source>
</evidence>
<feature type="domain" description="NAD-dependent epimerase/dehydratase" evidence="2">
    <location>
        <begin position="4"/>
        <end position="227"/>
    </location>
</feature>
<dbReference type="RefSeq" id="WP_014681149.1">
    <property type="nucleotide sequence ID" value="NC_017770.1"/>
</dbReference>
<dbReference type="eggNOG" id="COG1090">
    <property type="taxonomic scope" value="Bacteria"/>
</dbReference>
<dbReference type="HOGENOM" id="CLU_047373_0_0_10"/>
<protein>
    <submittedName>
        <fullName evidence="4">TIGR01777 family protein</fullName>
    </submittedName>
</protein>
<proteinExistence type="inferred from homology"/>
<evidence type="ECO:0000313" key="5">
    <source>
        <dbReference type="Proteomes" id="UP000007590"/>
    </source>
</evidence>
<dbReference type="Pfam" id="PF01370">
    <property type="entry name" value="Epimerase"/>
    <property type="match status" value="1"/>
</dbReference>
<dbReference type="CDD" id="cd05242">
    <property type="entry name" value="SDR_a8"/>
    <property type="match status" value="1"/>
</dbReference>
<dbReference type="Proteomes" id="UP000007590">
    <property type="component" value="Chromosome"/>
</dbReference>
<dbReference type="InterPro" id="IPR013549">
    <property type="entry name" value="DUF1731"/>
</dbReference>
<dbReference type="EMBL" id="CP003349">
    <property type="protein sequence ID" value="AFD07922.1"/>
    <property type="molecule type" value="Genomic_DNA"/>
</dbReference>
<sequence>MKKMIIAGGSGFLGQNLASHFKEQFDEIVILSRKISCSKENVNVRFVQWDGVSQGEWSKELEGAAVLINLAGKSVNCRYNRENQRKILYSRLNATGALTIAISNLVQKPKVWLNAASATIYRHAEDKDMTEATGEYGEGFSVNVCTAWENAFLSASIPSIRKIALRIGIVLGKDDGVFIRFKNLVKFGLGGKQGKGTQFFSWIHVEDFCRSVEWLIDHEDQVGIFNITAPAPVTNRFLMHQFRRAMNCSIGLPSPEWMLKIGAVLIGTETELILKSRRVVPERLVESGFEFSYPTIPVALRNLI</sequence>
<accession>H8KWD0</accession>
<gene>
    <name evidence="4" type="ordered locus">Solca_2900</name>
</gene>
<dbReference type="KEGG" id="scn:Solca_2900"/>
<dbReference type="SUPFAM" id="SSF51735">
    <property type="entry name" value="NAD(P)-binding Rossmann-fold domains"/>
    <property type="match status" value="1"/>
</dbReference>
<keyword evidence="5" id="KW-1185">Reference proteome</keyword>
<evidence type="ECO:0000259" key="3">
    <source>
        <dbReference type="Pfam" id="PF08338"/>
    </source>
</evidence>
<dbReference type="PANTHER" id="PTHR11092">
    <property type="entry name" value="SUGAR NUCLEOTIDE EPIMERASE RELATED"/>
    <property type="match status" value="1"/>
</dbReference>
<name>H8KWD0_SOLCM</name>
<comment type="similarity">
    <text evidence="1">Belongs to the NAD(P)-dependent epimerase/dehydratase family. SDR39U1 subfamily.</text>
</comment>
<dbReference type="OrthoDB" id="9801773at2"/>
<evidence type="ECO:0000256" key="1">
    <source>
        <dbReference type="ARBA" id="ARBA00009353"/>
    </source>
</evidence>
<organism evidence="4 5">
    <name type="scientific">Solitalea canadensis (strain ATCC 29591 / DSM 3403 / JCM 21819 / LMG 8368 / NBRC 15130 / NCIMB 12057 / USAM 9D)</name>
    <name type="common">Flexibacter canadensis</name>
    <dbReference type="NCBI Taxonomy" id="929556"/>
    <lineage>
        <taxon>Bacteria</taxon>
        <taxon>Pseudomonadati</taxon>
        <taxon>Bacteroidota</taxon>
        <taxon>Sphingobacteriia</taxon>
        <taxon>Sphingobacteriales</taxon>
        <taxon>Sphingobacteriaceae</taxon>
        <taxon>Solitalea</taxon>
    </lineage>
</organism>
<dbReference type="STRING" id="929556.Solca_2900"/>